<dbReference type="Proteomes" id="UP001140087">
    <property type="component" value="Unassembled WGS sequence"/>
</dbReference>
<keyword evidence="2" id="KW-1185">Reference proteome</keyword>
<organism evidence="1 2">
    <name type="scientific">Coemansia helicoidea</name>
    <dbReference type="NCBI Taxonomy" id="1286919"/>
    <lineage>
        <taxon>Eukaryota</taxon>
        <taxon>Fungi</taxon>
        <taxon>Fungi incertae sedis</taxon>
        <taxon>Zoopagomycota</taxon>
        <taxon>Kickxellomycotina</taxon>
        <taxon>Kickxellomycetes</taxon>
        <taxon>Kickxellales</taxon>
        <taxon>Kickxellaceae</taxon>
        <taxon>Coemansia</taxon>
    </lineage>
</organism>
<comment type="caution">
    <text evidence="1">The sequence shown here is derived from an EMBL/GenBank/DDBJ whole genome shotgun (WGS) entry which is preliminary data.</text>
</comment>
<evidence type="ECO:0000313" key="1">
    <source>
        <dbReference type="EMBL" id="KAJ2800469.1"/>
    </source>
</evidence>
<dbReference type="EMBL" id="JANBUN010000943">
    <property type="protein sequence ID" value="KAJ2800469.1"/>
    <property type="molecule type" value="Genomic_DNA"/>
</dbReference>
<name>A0ACC1L3Y7_9FUNG</name>
<gene>
    <name evidence="1" type="ORF">H4R21_003168</name>
</gene>
<accession>A0ACC1L3Y7</accession>
<protein>
    <submittedName>
        <fullName evidence="1">Uncharacterized protein</fullName>
    </submittedName>
</protein>
<feature type="non-terminal residue" evidence="1">
    <location>
        <position position="57"/>
    </location>
</feature>
<sequence length="57" mass="6601">MGQYWDLLCIDNRLRTGQLGKLGEVFYTDPHILEYDLLRHRPADHPVPTTQPVAPLE</sequence>
<evidence type="ECO:0000313" key="2">
    <source>
        <dbReference type="Proteomes" id="UP001140087"/>
    </source>
</evidence>
<reference evidence="1" key="1">
    <citation type="submission" date="2022-07" db="EMBL/GenBank/DDBJ databases">
        <title>Phylogenomic reconstructions and comparative analyses of Kickxellomycotina fungi.</title>
        <authorList>
            <person name="Reynolds N.K."/>
            <person name="Stajich J.E."/>
            <person name="Barry K."/>
            <person name="Grigoriev I.V."/>
            <person name="Crous P."/>
            <person name="Smith M.E."/>
        </authorList>
    </citation>
    <scope>NUCLEOTIDE SEQUENCE</scope>
    <source>
        <strain evidence="1">BCRC 34780</strain>
    </source>
</reference>
<proteinExistence type="predicted"/>